<evidence type="ECO:0000313" key="3">
    <source>
        <dbReference type="Proteomes" id="UP001431963"/>
    </source>
</evidence>
<evidence type="ECO:0000313" key="2">
    <source>
        <dbReference type="EMBL" id="MEH7827645.1"/>
    </source>
</evidence>
<keyword evidence="3" id="KW-1185">Reference proteome</keyword>
<sequence length="93" mass="10003">MAQITRKLLIEIEAFLAASGMGESYFGKAAAGNSELVARLRDNRRVWPETEAKVRRFIKSRSAILNGGHKGGKTPQQPPAAKNVAQATDGPAQ</sequence>
<gene>
    <name evidence="2" type="ORF">V6590_05760</name>
</gene>
<protein>
    <submittedName>
        <fullName evidence="2">Uncharacterized protein</fullName>
    </submittedName>
</protein>
<dbReference type="EMBL" id="JBALHR010000002">
    <property type="protein sequence ID" value="MEH7827645.1"/>
    <property type="molecule type" value="Genomic_DNA"/>
</dbReference>
<feature type="region of interest" description="Disordered" evidence="1">
    <location>
        <begin position="63"/>
        <end position="93"/>
    </location>
</feature>
<accession>A0ABU8BSH0</accession>
<evidence type="ECO:0000256" key="1">
    <source>
        <dbReference type="SAM" id="MobiDB-lite"/>
    </source>
</evidence>
<reference evidence="2" key="1">
    <citation type="submission" date="2024-02" db="EMBL/GenBank/DDBJ databases">
        <title>Genome sequences of strain Gemmobacter sp. JM10B15.</title>
        <authorList>
            <person name="Zhang M."/>
        </authorList>
    </citation>
    <scope>NUCLEOTIDE SEQUENCE</scope>
    <source>
        <strain evidence="2">JM10B15</strain>
    </source>
</reference>
<dbReference type="RefSeq" id="WP_335420825.1">
    <property type="nucleotide sequence ID" value="NZ_JBALHR010000002.1"/>
</dbReference>
<proteinExistence type="predicted"/>
<name>A0ABU8BSH0_9RHOB</name>
<comment type="caution">
    <text evidence="2">The sequence shown here is derived from an EMBL/GenBank/DDBJ whole genome shotgun (WGS) entry which is preliminary data.</text>
</comment>
<dbReference type="Proteomes" id="UP001431963">
    <property type="component" value="Unassembled WGS sequence"/>
</dbReference>
<organism evidence="2 3">
    <name type="scientific">Gemmobacter denitrificans</name>
    <dbReference type="NCBI Taxonomy" id="3123040"/>
    <lineage>
        <taxon>Bacteria</taxon>
        <taxon>Pseudomonadati</taxon>
        <taxon>Pseudomonadota</taxon>
        <taxon>Alphaproteobacteria</taxon>
        <taxon>Rhodobacterales</taxon>
        <taxon>Paracoccaceae</taxon>
        <taxon>Gemmobacter</taxon>
    </lineage>
</organism>